<feature type="region of interest" description="Disordered" evidence="3">
    <location>
        <begin position="489"/>
        <end position="575"/>
    </location>
</feature>
<feature type="transmembrane region" description="Helical" evidence="4">
    <location>
        <begin position="1272"/>
        <end position="1292"/>
    </location>
</feature>
<evidence type="ECO:0000256" key="3">
    <source>
        <dbReference type="SAM" id="MobiDB-lite"/>
    </source>
</evidence>
<dbReference type="PANTHER" id="PTHR31153:SF1">
    <property type="entry name" value="CALMODULIN CALCIUM-DEPENDENT NAD KINASE"/>
    <property type="match status" value="1"/>
</dbReference>
<sequence>MMQSPPPYVPFVEYVLKAIEHPPYMYVAKLAACCTMLFLTRENPELLQELCHKWAIRFAQDRFRLIRHIRKRASYCMNSLDLALHVGCDAKDSSEDTSDDGCAAQSSDDHSDKRDVAAGMSCCDPDKSVEHLLSILNTLVPMYFSWNWHRADYVIQINKEYEVYVREYVLPMCVDLAPNEGADDVVHTPWLLPPHTYLEPTESLLSVDTFTSTVAPRPCVDSPRRPSYIASTLVGGTALNKHGIVSASGSPMAGNAKMDGLNFPSLQQHFTSTSVSKGKPSDAIVATPLPKLSPTFGETLGNDAASTSSPSMMPVSADACNTATRSGFTHIMSPNVMSARAFNAAAVYGLRFLTLSNYRKALQSNTKGLVIVFHAKYSAKSNEVIDMFQKITAKRLLDPMPTIAVVYAVAEPELSSLYKVSWFPTIVYIPPILHRQHCHQHPNPGAYTRADGATPLPTLSAPKALAKASTHSTQAPLVKFRCGHSPVVDAGSPALPHNEEVASRRTNGRSGTASQGTTATPGTDDVARSPQNTSMGPRRSTPTRSQGKAYKIVSDVDAASGRHTSASPSSRPDAPSLVVQWADKRTTASPPTPTEILFSTPVGKSARNEFVTTPPQFSSRSSTGANSSIQGGSVEDGVQPLGEDSGGAERDSLEGILDGGDYVIYPLDGVQTVPALVEWISSRGASVPRLRKMKEFFTCIKKIRQEEKFKRYRELHSAVVTLRRLQGIKDDLSVTGSGGNGSTHTHLSSTPSHQQLPDQPLFIFLGGGMAAGKTTAVAALAKSSWWESHKEQSVVVNADEFKLPLECEMSLSEAHTHSTRAAENLLVKAINQGRSIVLDGTMMWKPFVQQVVAMVRDAHLTLFKQGPGYNKKTQIEQYFVAEKARQPALPMPYKIMFLGITVEVETAVPRGFLRKFQTNRGVPISMQLRSFKLFAENFTDYVRMVDETTLFNNNIFVKLEKGELPPVLAECSNTTNGQLVVHDDAAFQQFLRQQQINDDADNVLELYPATPYLLNAFPQRCVGELIRRGPSTPAVALFLTASRPYNLLCVSLIVWVHLGQGMLPASSRALLLVVASASPSQASRWVRQSLRTNAGTPESIMPGAFAPVAGQRDRAWRSDGAAGLHPSLEAGCMMSMTERQRRAGQRRKSCFPSRQLWRAERCVGGYNIPAILYVVLQFVAFFFVLVGTPLDIFRDKSPNGFGKFPCFSLWGIMFNCTLGENMEGIDAYAGCPLRMHQFRAAEAFVIISIVVYGAAFILGLILLFCCPLLRRVCLTLNIVGVVTLCVVWALVVEMYHKDANPRCQKFKEGASYSSAFVLFVLAWILDVINIFLLLLPFAGPVSARMRVRKLRIGPVSARMRVRKLRIGYNIPAILYVVLQFVAFFFVLVGTPLDIFRDKSPNGFGCPLRMHQFRAAEAFVIISIVVYGAASFLD</sequence>
<feature type="region of interest" description="Disordered" evidence="3">
    <location>
        <begin position="95"/>
        <end position="114"/>
    </location>
</feature>
<dbReference type="Proteomes" id="UP000318447">
    <property type="component" value="Unassembled WGS sequence"/>
</dbReference>
<reference evidence="7" key="1">
    <citation type="submission" date="2019-02" db="EMBL/GenBank/DDBJ databases">
        <title>FDA dAtabase for Regulatory Grade micrObial Sequences (FDA-ARGOS): Supporting development and validation of Infectious Disease Dx tests.</title>
        <authorList>
            <person name="Duncan R."/>
            <person name="Fisher C."/>
            <person name="Tallon L."/>
            <person name="Sadzewicz L."/>
            <person name="Sengamalay N."/>
            <person name="Ott S."/>
            <person name="Godinez A."/>
            <person name="Nagaraj S."/>
            <person name="Vavikolanu K."/>
            <person name="Nadendla S."/>
            <person name="Aluvathingal J."/>
            <person name="Sichtig H."/>
        </authorList>
    </citation>
    <scope>NUCLEOTIDE SEQUENCE [LARGE SCALE GENOMIC DNA]</scope>
    <source>
        <strain evidence="7">FDAARGOS_361</strain>
    </source>
</reference>
<keyword evidence="4" id="KW-1133">Transmembrane helix</keyword>
<dbReference type="Gene3D" id="3.40.50.300">
    <property type="entry name" value="P-loop containing nucleotide triphosphate hydrolases"/>
    <property type="match status" value="1"/>
</dbReference>
<feature type="compositionally biased region" description="Low complexity" evidence="3">
    <location>
        <begin position="742"/>
        <end position="753"/>
    </location>
</feature>
<feature type="transmembrane region" description="Helical" evidence="4">
    <location>
        <begin position="1368"/>
        <end position="1392"/>
    </location>
</feature>
<evidence type="ECO:0000313" key="7">
    <source>
        <dbReference type="Proteomes" id="UP000318447"/>
    </source>
</evidence>
<dbReference type="VEuPathDB" id="TriTrypDB:LdCL_340025000"/>
<dbReference type="VEuPathDB" id="TriTrypDB:LDHU3_34.3010"/>
<feature type="transmembrane region" description="Helical" evidence="4">
    <location>
        <begin position="1243"/>
        <end position="1265"/>
    </location>
</feature>
<keyword evidence="4" id="KW-0472">Membrane</keyword>
<feature type="compositionally biased region" description="Polar residues" evidence="3">
    <location>
        <begin position="529"/>
        <end position="546"/>
    </location>
</feature>
<keyword evidence="2" id="KW-0067">ATP-binding</keyword>
<dbReference type="InterPro" id="IPR027417">
    <property type="entry name" value="P-loop_NTPase"/>
</dbReference>
<feature type="transmembrane region" description="Helical" evidence="4">
    <location>
        <begin position="1412"/>
        <end position="1432"/>
    </location>
</feature>
<feature type="region of interest" description="Disordered" evidence="3">
    <location>
        <begin position="733"/>
        <end position="754"/>
    </location>
</feature>
<dbReference type="GO" id="GO:0005524">
    <property type="term" value="F:ATP binding"/>
    <property type="evidence" value="ECO:0007669"/>
    <property type="project" value="UniProtKB-KW"/>
</dbReference>
<dbReference type="PANTHER" id="PTHR31153">
    <property type="entry name" value="CALMODULIN CALCIUM-DEPENDENT NAD KINASE"/>
    <property type="match status" value="1"/>
</dbReference>
<name>A0A504WW48_LEIDO</name>
<feature type="transmembrane region" description="Helical" evidence="4">
    <location>
        <begin position="1163"/>
        <end position="1186"/>
    </location>
</feature>
<accession>A0A504WW48</accession>
<dbReference type="Pfam" id="PF06414">
    <property type="entry name" value="Zeta_toxin"/>
    <property type="match status" value="1"/>
</dbReference>
<keyword evidence="4" id="KW-0812">Transmembrane</keyword>
<dbReference type="SUPFAM" id="SSF52540">
    <property type="entry name" value="P-loop containing nucleoside triphosphate hydrolases"/>
    <property type="match status" value="1"/>
</dbReference>
<evidence type="ECO:0000259" key="5">
    <source>
        <dbReference type="Pfam" id="PF06414"/>
    </source>
</evidence>
<feature type="region of interest" description="Disordered" evidence="3">
    <location>
        <begin position="606"/>
        <end position="653"/>
    </location>
</feature>
<organism evidence="6 7">
    <name type="scientific">Leishmania donovani</name>
    <dbReference type="NCBI Taxonomy" id="5661"/>
    <lineage>
        <taxon>Eukaryota</taxon>
        <taxon>Discoba</taxon>
        <taxon>Euglenozoa</taxon>
        <taxon>Kinetoplastea</taxon>
        <taxon>Metakinetoplastina</taxon>
        <taxon>Trypanosomatida</taxon>
        <taxon>Trypanosomatidae</taxon>
        <taxon>Leishmaniinae</taxon>
        <taxon>Leishmania</taxon>
    </lineage>
</organism>
<keyword evidence="1" id="KW-0547">Nucleotide-binding</keyword>
<evidence type="ECO:0000313" key="6">
    <source>
        <dbReference type="EMBL" id="TPP40083.1"/>
    </source>
</evidence>
<feature type="transmembrane region" description="Helical" evidence="4">
    <location>
        <begin position="1312"/>
        <end position="1339"/>
    </location>
</feature>
<dbReference type="EMBL" id="RHLC01000004">
    <property type="protein sequence ID" value="TPP40083.1"/>
    <property type="molecule type" value="Genomic_DNA"/>
</dbReference>
<evidence type="ECO:0000256" key="4">
    <source>
        <dbReference type="SAM" id="Phobius"/>
    </source>
</evidence>
<feature type="compositionally biased region" description="Low complexity" evidence="3">
    <location>
        <begin position="565"/>
        <end position="575"/>
    </location>
</feature>
<dbReference type="InterPro" id="IPR010488">
    <property type="entry name" value="Zeta_toxin_domain"/>
</dbReference>
<dbReference type="InterPro" id="IPR044802">
    <property type="entry name" value="NADKc-like"/>
</dbReference>
<proteinExistence type="predicted"/>
<protein>
    <submittedName>
        <fullName evidence="6">Amastin surface glycofamily protein</fullName>
    </submittedName>
</protein>
<dbReference type="VEuPathDB" id="TriTrypDB:LdBPK_341740.1"/>
<evidence type="ECO:0000256" key="2">
    <source>
        <dbReference type="ARBA" id="ARBA00022840"/>
    </source>
</evidence>
<feature type="compositionally biased region" description="Polar residues" evidence="3">
    <location>
        <begin position="610"/>
        <end position="631"/>
    </location>
</feature>
<dbReference type="VEuPathDB" id="TriTrypDB:LDHU3_34.2960"/>
<feature type="compositionally biased region" description="Polar residues" evidence="3">
    <location>
        <begin position="504"/>
        <end position="521"/>
    </location>
</feature>
<dbReference type="InterPro" id="IPR009944">
    <property type="entry name" value="Amastin"/>
</dbReference>
<dbReference type="GO" id="GO:0016301">
    <property type="term" value="F:kinase activity"/>
    <property type="evidence" value="ECO:0007669"/>
    <property type="project" value="InterPro"/>
</dbReference>
<feature type="domain" description="Zeta toxin" evidence="5">
    <location>
        <begin position="754"/>
        <end position="843"/>
    </location>
</feature>
<evidence type="ECO:0000256" key="1">
    <source>
        <dbReference type="ARBA" id="ARBA00022741"/>
    </source>
</evidence>
<comment type="caution">
    <text evidence="6">The sequence shown here is derived from an EMBL/GenBank/DDBJ whole genome shotgun (WGS) entry which is preliminary data.</text>
</comment>
<dbReference type="Pfam" id="PF07344">
    <property type="entry name" value="Amastin"/>
    <property type="match status" value="1"/>
</dbReference>
<gene>
    <name evidence="6" type="ORF">CGC21_26185</name>
</gene>